<dbReference type="SUPFAM" id="SSF81901">
    <property type="entry name" value="HCP-like"/>
    <property type="match status" value="1"/>
</dbReference>
<evidence type="ECO:0000313" key="3">
    <source>
        <dbReference type="Proteomes" id="UP000887212"/>
    </source>
</evidence>
<dbReference type="EMBL" id="BPMT01000026">
    <property type="protein sequence ID" value="GIZ94950.1"/>
    <property type="molecule type" value="Genomic_DNA"/>
</dbReference>
<reference evidence="1 4" key="1">
    <citation type="submission" date="2021-07" db="EMBL/GenBank/DDBJ databases">
        <title>Whole genome sequencing of carbapenem-resistant Pseudomonas spp. isolated in Japan.</title>
        <authorList>
            <person name="Suzuki M."/>
            <person name="Maehana S."/>
            <person name="Kitasato H."/>
        </authorList>
    </citation>
    <scope>NUCLEOTIDE SEQUENCE</scope>
    <source>
        <strain evidence="1">KAM435</strain>
        <strain evidence="2 4">KAM436</strain>
    </source>
</reference>
<organism evidence="1 3">
    <name type="scientific">Aquipseudomonas alcaligenes</name>
    <name type="common">Pseudomonas alcaligenes</name>
    <dbReference type="NCBI Taxonomy" id="43263"/>
    <lineage>
        <taxon>Bacteria</taxon>
        <taxon>Pseudomonadati</taxon>
        <taxon>Pseudomonadota</taxon>
        <taxon>Gammaproteobacteria</taxon>
        <taxon>Pseudomonadales</taxon>
        <taxon>Pseudomonadaceae</taxon>
        <taxon>Aquipseudomonas</taxon>
    </lineage>
</organism>
<proteinExistence type="predicted"/>
<dbReference type="InterPro" id="IPR011990">
    <property type="entry name" value="TPR-like_helical_dom_sf"/>
</dbReference>
<accession>A0AA37CKV4</accession>
<evidence type="ECO:0008006" key="5">
    <source>
        <dbReference type="Google" id="ProtNLM"/>
    </source>
</evidence>
<gene>
    <name evidence="1" type="ORF">KAM435_39060</name>
    <name evidence="2" type="ORF">KAM436_39180</name>
</gene>
<dbReference type="Proteomes" id="UP000887228">
    <property type="component" value="Unassembled WGS sequence"/>
</dbReference>
<sequence>MSLTQAFSSAKNLKELATAWIHHVKQQFRERDVPLEVRLDLDGTAPFVAPSALVATVIANSGLTIEGRLRVLLLASDPLIRIDNAAWASMAGDLLGRPGQVEIVQCVAVEAPSAFATIAATLELPSSTVTDHQSVCAAGKAAADLAIWLHPANEASEPIEMEMAATAVALAHAGVPTFAACFNLTDLYSQNYLLDAQGVVLEPVGGEVRRGSPAINRFGIGTAGAGVEGGWGAILAQLKPCSPTLSNEEVLLANTALRLRNIEGGLHNSWQFGQRINGVAFNRIIPIGLLGNMALDPATGHVLIEDYTTKELRLSGHLWKSKLNVLPATDVRKLLLWACDVRLCFQMALPKEDHKRTEARELLESAYGAGLVAAGIALARSYEVMTSVEDQAKAAEIYREIGDQHPLSAYFLAHEAAEVGQTEEAERLMRVSASFGYPLAQTDLGKILFSSERGNEALPLFRDAEAVGDTEAAFVLGELNAQAGRFMDSLKHLRKAWGYGHAGAVELAIQVAQHMLATGDGKRSLVKRELREAQDCLKKLTRRVEAHPLQEKGKA</sequence>
<dbReference type="EMBL" id="BPMS01000028">
    <property type="protein sequence ID" value="GIZ90579.1"/>
    <property type="molecule type" value="Genomic_DNA"/>
</dbReference>
<dbReference type="Proteomes" id="UP000887212">
    <property type="component" value="Unassembled WGS sequence"/>
</dbReference>
<evidence type="ECO:0000313" key="2">
    <source>
        <dbReference type="EMBL" id="GIZ94950.1"/>
    </source>
</evidence>
<name>A0AA37CKV4_AQUAC</name>
<protein>
    <recommendedName>
        <fullName evidence="5">Sel1 repeat family protein</fullName>
    </recommendedName>
</protein>
<evidence type="ECO:0000313" key="4">
    <source>
        <dbReference type="Proteomes" id="UP000887228"/>
    </source>
</evidence>
<dbReference type="RefSeq" id="WP_203788669.1">
    <property type="nucleotide sequence ID" value="NZ_AP024354.1"/>
</dbReference>
<dbReference type="Gene3D" id="1.25.40.10">
    <property type="entry name" value="Tetratricopeptide repeat domain"/>
    <property type="match status" value="1"/>
</dbReference>
<evidence type="ECO:0000313" key="1">
    <source>
        <dbReference type="EMBL" id="GIZ90579.1"/>
    </source>
</evidence>
<dbReference type="AlphaFoldDB" id="A0AA37CKV4"/>
<comment type="caution">
    <text evidence="1">The sequence shown here is derived from an EMBL/GenBank/DDBJ whole genome shotgun (WGS) entry which is preliminary data.</text>
</comment>